<dbReference type="Gene3D" id="1.10.10.10">
    <property type="entry name" value="Winged helix-like DNA-binding domain superfamily/Winged helix DNA-binding domain"/>
    <property type="match status" value="1"/>
</dbReference>
<dbReference type="PROSITE" id="PS50043">
    <property type="entry name" value="HTH_LUXR_2"/>
    <property type="match status" value="1"/>
</dbReference>
<feature type="domain" description="HTH luxR-type" evidence="3">
    <location>
        <begin position="910"/>
        <end position="970"/>
    </location>
</feature>
<dbReference type="InterPro" id="IPR041664">
    <property type="entry name" value="AAA_16"/>
</dbReference>
<accession>A0ABP4TG09</accession>
<name>A0ABP4TG09_9ACTN</name>
<dbReference type="Proteomes" id="UP001500618">
    <property type="component" value="Unassembled WGS sequence"/>
</dbReference>
<dbReference type="PRINTS" id="PR00038">
    <property type="entry name" value="HTHLUXR"/>
</dbReference>
<dbReference type="PROSITE" id="PS00622">
    <property type="entry name" value="HTH_LUXR_1"/>
    <property type="match status" value="1"/>
</dbReference>
<dbReference type="PANTHER" id="PTHR16305">
    <property type="entry name" value="TESTICULAR SOLUBLE ADENYLYL CYCLASE"/>
    <property type="match status" value="1"/>
</dbReference>
<dbReference type="SUPFAM" id="SSF46894">
    <property type="entry name" value="C-terminal effector domain of the bipartite response regulators"/>
    <property type="match status" value="1"/>
</dbReference>
<dbReference type="SMART" id="SM00421">
    <property type="entry name" value="HTH_LUXR"/>
    <property type="match status" value="1"/>
</dbReference>
<dbReference type="Gene3D" id="3.40.50.300">
    <property type="entry name" value="P-loop containing nucleotide triphosphate hydrolases"/>
    <property type="match status" value="1"/>
</dbReference>
<dbReference type="Pfam" id="PF00196">
    <property type="entry name" value="GerE"/>
    <property type="match status" value="1"/>
</dbReference>
<dbReference type="CDD" id="cd06170">
    <property type="entry name" value="LuxR_C_like"/>
    <property type="match status" value="1"/>
</dbReference>
<comment type="caution">
    <text evidence="4">The sequence shown here is derived from an EMBL/GenBank/DDBJ whole genome shotgun (WGS) entry which is preliminary data.</text>
</comment>
<dbReference type="EMBL" id="BAAANY010000014">
    <property type="protein sequence ID" value="GAA1686952.1"/>
    <property type="molecule type" value="Genomic_DNA"/>
</dbReference>
<dbReference type="InterPro" id="IPR027417">
    <property type="entry name" value="P-loop_NTPase"/>
</dbReference>
<dbReference type="InterPro" id="IPR036388">
    <property type="entry name" value="WH-like_DNA-bd_sf"/>
</dbReference>
<evidence type="ECO:0000259" key="3">
    <source>
        <dbReference type="PROSITE" id="PS50043"/>
    </source>
</evidence>
<keyword evidence="5" id="KW-1185">Reference proteome</keyword>
<dbReference type="Pfam" id="PF13191">
    <property type="entry name" value="AAA_16"/>
    <property type="match status" value="1"/>
</dbReference>
<keyword evidence="1" id="KW-0547">Nucleotide-binding</keyword>
<sequence>MLMRGEQASQPAGSAILVRASSPVLVGRTAELRALIDVTSQPPAVVLLEGEAGIGKSRLLQELLAQPELRRHWTAMGWCQPLREPFPYGPIVDALGGAGEHLERLRRTGRPLNPLLGALRPMLAEIADHLPAQPAPLGDARAERHRMFRAVRELLATCGPTLLVVEDLHWADEGTTDLLHFLVSQPADNMCVVATYRPEESASLPLTGAHRQGPGTTSAVIRLAPLDEGHVGRLTAALVGEQDVSADFAGRLFRRTAGIPFAIEETLHALRDPAGAVRATGSAAERLLDNLEVPTLLRQAMADRLDRLSPAAVRVAQATAVLAVPASAALIMAVADLPAAETDDGIVQALRAGVLVEASTNRYGFRHALARQAVYDALDGPYRRGLHARAAAVLRAGPSLPYVQIANHLRAAEQIGEWLSTAESAALVAHDSGDSALASELLLELIDEPTISTEQVNRVALALGKSALGMVGERGMITVLGQLLEDPRLTSATRAELRFQRGLLSLRRSGSLDAGREDLEEAVAQLADSNPASALMGMSVLAVAQFGETPASEAQRWLPLVEKGIQRSADPAVRASAAANQLHTLIQLGDPAGLPQALELPDRSDDSEERRALTRAHANVADACGWVGHFSSARRFLRTSQELAGAGGAVPYVCSVTDATEAHLDWWTGRWEGLAERCEQLLDRYLDVQIVADELSLVLASLAIAAGEWDAALDRLDRPGLLSATESCAPMVISAAAARTRLYLSRDDVVSAAHAASRSLALASAKGVWAWAAELLPAATEAYARNGEIATAQALLDAYDLGIAGSDTPLAQAASLHGRGILRLFTGDVRGATGRLRDAAEAYEALPAPYDAALATERAALAAVARGADPTEQLGPLADTFAALGATRDAARCQHALRGHGTVVRSRRGRRGYGDELSPREKDVARLLARGHSNREIAEVLFLSPRTVEHHVARVLHKSGARTRADLRES</sequence>
<evidence type="ECO:0000313" key="5">
    <source>
        <dbReference type="Proteomes" id="UP001500618"/>
    </source>
</evidence>
<reference evidence="5" key="1">
    <citation type="journal article" date="2019" name="Int. J. Syst. Evol. Microbiol.">
        <title>The Global Catalogue of Microorganisms (GCM) 10K type strain sequencing project: providing services to taxonomists for standard genome sequencing and annotation.</title>
        <authorList>
            <consortium name="The Broad Institute Genomics Platform"/>
            <consortium name="The Broad Institute Genome Sequencing Center for Infectious Disease"/>
            <person name="Wu L."/>
            <person name="Ma J."/>
        </authorList>
    </citation>
    <scope>NUCLEOTIDE SEQUENCE [LARGE SCALE GENOMIC DNA]</scope>
    <source>
        <strain evidence="5">JCM 14718</strain>
    </source>
</reference>
<dbReference type="PANTHER" id="PTHR16305:SF35">
    <property type="entry name" value="TRANSCRIPTIONAL ACTIVATOR DOMAIN"/>
    <property type="match status" value="1"/>
</dbReference>
<evidence type="ECO:0000313" key="4">
    <source>
        <dbReference type="EMBL" id="GAA1686952.1"/>
    </source>
</evidence>
<proteinExistence type="predicted"/>
<dbReference type="SUPFAM" id="SSF52540">
    <property type="entry name" value="P-loop containing nucleoside triphosphate hydrolases"/>
    <property type="match status" value="1"/>
</dbReference>
<gene>
    <name evidence="4" type="ORF">GCM10009765_40590</name>
</gene>
<protein>
    <submittedName>
        <fullName evidence="4">LuxR family transcriptional regulator</fullName>
    </submittedName>
</protein>
<evidence type="ECO:0000256" key="2">
    <source>
        <dbReference type="ARBA" id="ARBA00022840"/>
    </source>
</evidence>
<keyword evidence="2" id="KW-0067">ATP-binding</keyword>
<evidence type="ECO:0000256" key="1">
    <source>
        <dbReference type="ARBA" id="ARBA00022741"/>
    </source>
</evidence>
<dbReference type="InterPro" id="IPR016032">
    <property type="entry name" value="Sig_transdc_resp-reg_C-effctor"/>
</dbReference>
<dbReference type="InterPro" id="IPR000792">
    <property type="entry name" value="Tscrpt_reg_LuxR_C"/>
</dbReference>
<organism evidence="4 5">
    <name type="scientific">Fodinicola feengrottensis</name>
    <dbReference type="NCBI Taxonomy" id="435914"/>
    <lineage>
        <taxon>Bacteria</taxon>
        <taxon>Bacillati</taxon>
        <taxon>Actinomycetota</taxon>
        <taxon>Actinomycetes</taxon>
        <taxon>Mycobacteriales</taxon>
        <taxon>Fodinicola</taxon>
    </lineage>
</organism>